<evidence type="ECO:0000256" key="9">
    <source>
        <dbReference type="RuleBase" id="RU003862"/>
    </source>
</evidence>
<dbReference type="InterPro" id="IPR003171">
    <property type="entry name" value="Mehydrof_redctse-like"/>
</dbReference>
<evidence type="ECO:0000256" key="1">
    <source>
        <dbReference type="ARBA" id="ARBA00001974"/>
    </source>
</evidence>
<dbReference type="PANTHER" id="PTHR45754">
    <property type="entry name" value="METHYLENETETRAHYDROFOLATE REDUCTASE"/>
    <property type="match status" value="1"/>
</dbReference>
<reference evidence="11" key="1">
    <citation type="journal article" date="2019" name="Int. J. Syst. Evol. Microbiol.">
        <title>The Global Catalogue of Microorganisms (GCM) 10K type strain sequencing project: providing services to taxonomists for standard genome sequencing and annotation.</title>
        <authorList>
            <consortium name="The Broad Institute Genomics Platform"/>
            <consortium name="The Broad Institute Genome Sequencing Center for Infectious Disease"/>
            <person name="Wu L."/>
            <person name="Ma J."/>
        </authorList>
    </citation>
    <scope>NUCLEOTIDE SEQUENCE [LARGE SCALE GENOMIC DNA]</scope>
    <source>
        <strain evidence="11">KCTC 42964</strain>
    </source>
</reference>
<evidence type="ECO:0000313" key="10">
    <source>
        <dbReference type="EMBL" id="MFC3228102.1"/>
    </source>
</evidence>
<dbReference type="PANTHER" id="PTHR45754:SF3">
    <property type="entry name" value="METHYLENETETRAHYDROFOLATE REDUCTASE (NADPH)"/>
    <property type="match status" value="1"/>
</dbReference>
<comment type="pathway">
    <text evidence="7">Amino-acid biosynthesis; L-methionine biosynthesis via de novo pathway.</text>
</comment>
<evidence type="ECO:0000256" key="6">
    <source>
        <dbReference type="ARBA" id="ARBA00023002"/>
    </source>
</evidence>
<dbReference type="Gene3D" id="3.20.20.220">
    <property type="match status" value="1"/>
</dbReference>
<dbReference type="Pfam" id="PF02219">
    <property type="entry name" value="MTHFR"/>
    <property type="match status" value="1"/>
</dbReference>
<protein>
    <recommendedName>
        <fullName evidence="9">Methylenetetrahydrofolate reductase</fullName>
    </recommendedName>
</protein>
<comment type="catalytic activity">
    <reaction evidence="8">
        <text>(6S)-5-methyl-5,6,7,8-tetrahydrofolate + NAD(+) = (6R)-5,10-methylene-5,6,7,8-tetrahydrofolate + NADH + H(+)</text>
        <dbReference type="Rhea" id="RHEA:19821"/>
        <dbReference type="ChEBI" id="CHEBI:15378"/>
        <dbReference type="ChEBI" id="CHEBI:15636"/>
        <dbReference type="ChEBI" id="CHEBI:18608"/>
        <dbReference type="ChEBI" id="CHEBI:57540"/>
        <dbReference type="ChEBI" id="CHEBI:57945"/>
        <dbReference type="EC" id="1.5.1.54"/>
    </reaction>
    <physiologicalReaction direction="right-to-left" evidence="8">
        <dbReference type="Rhea" id="RHEA:19823"/>
    </physiologicalReaction>
</comment>
<keyword evidence="5 9" id="KW-0274">FAD</keyword>
<dbReference type="RefSeq" id="WP_379900901.1">
    <property type="nucleotide sequence ID" value="NZ_JBHRTR010000027.1"/>
</dbReference>
<evidence type="ECO:0000256" key="4">
    <source>
        <dbReference type="ARBA" id="ARBA00022630"/>
    </source>
</evidence>
<comment type="cofactor">
    <cofactor evidence="1 9">
        <name>FAD</name>
        <dbReference type="ChEBI" id="CHEBI:57692"/>
    </cofactor>
</comment>
<dbReference type="EMBL" id="JBHRTR010000027">
    <property type="protein sequence ID" value="MFC3228102.1"/>
    <property type="molecule type" value="Genomic_DNA"/>
</dbReference>
<evidence type="ECO:0000313" key="11">
    <source>
        <dbReference type="Proteomes" id="UP001595528"/>
    </source>
</evidence>
<comment type="pathway">
    <text evidence="2 9">One-carbon metabolism; tetrahydrofolate interconversion.</text>
</comment>
<gene>
    <name evidence="10" type="ORF">ACFOGJ_12720</name>
</gene>
<dbReference type="InterPro" id="IPR029041">
    <property type="entry name" value="FAD-linked_oxidoreductase-like"/>
</dbReference>
<evidence type="ECO:0000256" key="3">
    <source>
        <dbReference type="ARBA" id="ARBA00006743"/>
    </source>
</evidence>
<keyword evidence="4 9" id="KW-0285">Flavoprotein</keyword>
<keyword evidence="11" id="KW-1185">Reference proteome</keyword>
<dbReference type="SUPFAM" id="SSF51730">
    <property type="entry name" value="FAD-linked oxidoreductase"/>
    <property type="match status" value="1"/>
</dbReference>
<comment type="caution">
    <text evidence="10">The sequence shown here is derived from an EMBL/GenBank/DDBJ whole genome shotgun (WGS) entry which is preliminary data.</text>
</comment>
<comment type="similarity">
    <text evidence="3 9">Belongs to the methylenetetrahydrofolate reductase family.</text>
</comment>
<evidence type="ECO:0000256" key="8">
    <source>
        <dbReference type="ARBA" id="ARBA00048628"/>
    </source>
</evidence>
<dbReference type="Proteomes" id="UP001595528">
    <property type="component" value="Unassembled WGS sequence"/>
</dbReference>
<evidence type="ECO:0000256" key="5">
    <source>
        <dbReference type="ARBA" id="ARBA00022827"/>
    </source>
</evidence>
<organism evidence="10 11">
    <name type="scientific">Marinibaculum pumilum</name>
    <dbReference type="NCBI Taxonomy" id="1766165"/>
    <lineage>
        <taxon>Bacteria</taxon>
        <taxon>Pseudomonadati</taxon>
        <taxon>Pseudomonadota</taxon>
        <taxon>Alphaproteobacteria</taxon>
        <taxon>Rhodospirillales</taxon>
        <taxon>Rhodospirillaceae</taxon>
        <taxon>Marinibaculum</taxon>
    </lineage>
</organism>
<sequence>MSFHASEAETLPEARDDAVAPHRHGGLDCHCRTLPVQSGLVRALLSGEFAVTAELVPPASCSVDALLDKAAPLSGRVDAVNVTDGAGARAHMSSLIAATFLAQHGLEPVLQMTCRDRNRLALQSDLLGAGAAGIVNMLALGGDSPAAGDQPEAKPVFDLDTPALVATMQQMSATGTMPSGRPIATPPDFFIGVAETPVDPEPGWRPDRLLAKIDAGAQFMQTQFCYDIGILRRYAERLHDSGVTERCFFLAGTGPIASARSALWMREHLWGTVIPDAVIERLADAPDPRLEGQRICIELIQQMQEIDGIAGVHVMAIGQQEAIPSILAEAGIGPACRDSSAAGGRSH</sequence>
<keyword evidence="6 9" id="KW-0560">Oxidoreductase</keyword>
<accession>A0ABV7L0I3</accession>
<name>A0ABV7L0I3_9PROT</name>
<evidence type="ECO:0000256" key="7">
    <source>
        <dbReference type="ARBA" id="ARBA00034478"/>
    </source>
</evidence>
<dbReference type="CDD" id="cd00537">
    <property type="entry name" value="MTHFR"/>
    <property type="match status" value="1"/>
</dbReference>
<evidence type="ECO:0000256" key="2">
    <source>
        <dbReference type="ARBA" id="ARBA00004777"/>
    </source>
</evidence>
<proteinExistence type="inferred from homology"/>